<dbReference type="InterPro" id="IPR050595">
    <property type="entry name" value="Bact_response_regulator"/>
</dbReference>
<comment type="caution">
    <text evidence="2">Lacks conserved residue(s) required for the propagation of feature annotation.</text>
</comment>
<dbReference type="RefSeq" id="WP_088755626.1">
    <property type="nucleotide sequence ID" value="NZ_JARJFG010000006.1"/>
</dbReference>
<dbReference type="EMBL" id="NJGV01000011">
    <property type="protein sequence ID" value="OWY34019.1"/>
    <property type="molecule type" value="Genomic_DNA"/>
</dbReference>
<feature type="domain" description="Response regulatory" evidence="3">
    <location>
        <begin position="4"/>
        <end position="119"/>
    </location>
</feature>
<dbReference type="SUPFAM" id="SSF52172">
    <property type="entry name" value="CheY-like"/>
    <property type="match status" value="1"/>
</dbReference>
<dbReference type="Pfam" id="PF00072">
    <property type="entry name" value="Response_reg"/>
    <property type="match status" value="1"/>
</dbReference>
<proteinExistence type="predicted"/>
<evidence type="ECO:0000313" key="5">
    <source>
        <dbReference type="Proteomes" id="UP000214747"/>
    </source>
</evidence>
<organism evidence="4 5">
    <name type="scientific">Herbaspirillum aquaticum</name>
    <dbReference type="NCBI Taxonomy" id="568783"/>
    <lineage>
        <taxon>Bacteria</taxon>
        <taxon>Pseudomonadati</taxon>
        <taxon>Pseudomonadota</taxon>
        <taxon>Betaproteobacteria</taxon>
        <taxon>Burkholderiales</taxon>
        <taxon>Oxalobacteraceae</taxon>
        <taxon>Herbaspirillum</taxon>
    </lineage>
</organism>
<evidence type="ECO:0000256" key="1">
    <source>
        <dbReference type="ARBA" id="ARBA00022553"/>
    </source>
</evidence>
<dbReference type="GO" id="GO:0000160">
    <property type="term" value="P:phosphorelay signal transduction system"/>
    <property type="evidence" value="ECO:0007669"/>
    <property type="project" value="InterPro"/>
</dbReference>
<dbReference type="InterPro" id="IPR011006">
    <property type="entry name" value="CheY-like_superfamily"/>
</dbReference>
<reference evidence="4 5" key="1">
    <citation type="journal article" date="2010" name="Int. J. Syst. Evol. Microbiol.">
        <title>Reclassification of Herbaspirillum putei as a later heterotypic synonym of Herbaspirillum huttiense, with the description of H. huttiense subsp. huttiense subsp. nov. and H. huttiense subsp. putei subsp. nov., comb. nov., and description of Herbaspirillum aquaticum sp. nov.</title>
        <authorList>
            <person name="Dobritsa A.P."/>
            <person name="Reddy M.C."/>
            <person name="Samadpour M."/>
        </authorList>
    </citation>
    <scope>NUCLEOTIDE SEQUENCE [LARGE SCALE GENOMIC DNA]</scope>
    <source>
        <strain evidence="4 5">IEH 4430</strain>
    </source>
</reference>
<dbReference type="Gene3D" id="3.40.50.2300">
    <property type="match status" value="1"/>
</dbReference>
<accession>A0A225SS97</accession>
<evidence type="ECO:0000259" key="3">
    <source>
        <dbReference type="PROSITE" id="PS50110"/>
    </source>
</evidence>
<evidence type="ECO:0000313" key="4">
    <source>
        <dbReference type="EMBL" id="OWY34019.1"/>
    </source>
</evidence>
<dbReference type="InterPro" id="IPR001789">
    <property type="entry name" value="Sig_transdc_resp-reg_receiver"/>
</dbReference>
<dbReference type="CDD" id="cd00156">
    <property type="entry name" value="REC"/>
    <property type="match status" value="1"/>
</dbReference>
<dbReference type="AlphaFoldDB" id="A0A225SS97"/>
<name>A0A225SS97_9BURK</name>
<gene>
    <name evidence="4" type="ORF">CEJ45_13570</name>
</gene>
<dbReference type="Proteomes" id="UP000214747">
    <property type="component" value="Unassembled WGS sequence"/>
</dbReference>
<sequence length="119" mass="13079">MHKTALIATTQPEVSRALTEWLAINDIDIQIASSGNDAIEHIALDRPDVVLAQLAMEGMSGLRLAHYLKAQAQLADVPVILLCRDEREMDLVKGQWPAFLCAGSLHPALISELKRELVN</sequence>
<dbReference type="PANTHER" id="PTHR44591">
    <property type="entry name" value="STRESS RESPONSE REGULATOR PROTEIN 1"/>
    <property type="match status" value="1"/>
</dbReference>
<dbReference type="PANTHER" id="PTHR44591:SF3">
    <property type="entry name" value="RESPONSE REGULATORY DOMAIN-CONTAINING PROTEIN"/>
    <property type="match status" value="1"/>
</dbReference>
<dbReference type="PROSITE" id="PS50110">
    <property type="entry name" value="RESPONSE_REGULATORY"/>
    <property type="match status" value="1"/>
</dbReference>
<keyword evidence="5" id="KW-1185">Reference proteome</keyword>
<evidence type="ECO:0000256" key="2">
    <source>
        <dbReference type="PROSITE-ProRule" id="PRU00169"/>
    </source>
</evidence>
<comment type="caution">
    <text evidence="4">The sequence shown here is derived from an EMBL/GenBank/DDBJ whole genome shotgun (WGS) entry which is preliminary data.</text>
</comment>
<protein>
    <submittedName>
        <fullName evidence="4">Response regulator</fullName>
    </submittedName>
</protein>
<keyword evidence="1" id="KW-0597">Phosphoprotein</keyword>